<dbReference type="Proteomes" id="UP000799640">
    <property type="component" value="Unassembled WGS sequence"/>
</dbReference>
<evidence type="ECO:0000313" key="2">
    <source>
        <dbReference type="EMBL" id="KAF2403624.1"/>
    </source>
</evidence>
<organism evidence="2 3">
    <name type="scientific">Trichodelitschia bisporula</name>
    <dbReference type="NCBI Taxonomy" id="703511"/>
    <lineage>
        <taxon>Eukaryota</taxon>
        <taxon>Fungi</taxon>
        <taxon>Dikarya</taxon>
        <taxon>Ascomycota</taxon>
        <taxon>Pezizomycotina</taxon>
        <taxon>Dothideomycetes</taxon>
        <taxon>Dothideomycetes incertae sedis</taxon>
        <taxon>Phaeotrichales</taxon>
        <taxon>Phaeotrichaceae</taxon>
        <taxon>Trichodelitschia</taxon>
    </lineage>
</organism>
<protein>
    <submittedName>
        <fullName evidence="2">Uncharacterized protein</fullName>
    </submittedName>
</protein>
<feature type="compositionally biased region" description="Basic and acidic residues" evidence="1">
    <location>
        <begin position="194"/>
        <end position="208"/>
    </location>
</feature>
<accession>A0A6G1I609</accession>
<proteinExistence type="predicted"/>
<feature type="compositionally biased region" description="Polar residues" evidence="1">
    <location>
        <begin position="1"/>
        <end position="10"/>
    </location>
</feature>
<feature type="region of interest" description="Disordered" evidence="1">
    <location>
        <begin position="1"/>
        <end position="34"/>
    </location>
</feature>
<name>A0A6G1I609_9PEZI</name>
<dbReference type="EMBL" id="ML996689">
    <property type="protein sequence ID" value="KAF2403624.1"/>
    <property type="molecule type" value="Genomic_DNA"/>
</dbReference>
<feature type="region of interest" description="Disordered" evidence="1">
    <location>
        <begin position="63"/>
        <end position="90"/>
    </location>
</feature>
<reference evidence="2" key="1">
    <citation type="journal article" date="2020" name="Stud. Mycol.">
        <title>101 Dothideomycetes genomes: a test case for predicting lifestyles and emergence of pathogens.</title>
        <authorList>
            <person name="Haridas S."/>
            <person name="Albert R."/>
            <person name="Binder M."/>
            <person name="Bloem J."/>
            <person name="Labutti K."/>
            <person name="Salamov A."/>
            <person name="Andreopoulos B."/>
            <person name="Baker S."/>
            <person name="Barry K."/>
            <person name="Bills G."/>
            <person name="Bluhm B."/>
            <person name="Cannon C."/>
            <person name="Castanera R."/>
            <person name="Culley D."/>
            <person name="Daum C."/>
            <person name="Ezra D."/>
            <person name="Gonzalez J."/>
            <person name="Henrissat B."/>
            <person name="Kuo A."/>
            <person name="Liang C."/>
            <person name="Lipzen A."/>
            <person name="Lutzoni F."/>
            <person name="Magnuson J."/>
            <person name="Mondo S."/>
            <person name="Nolan M."/>
            <person name="Ohm R."/>
            <person name="Pangilinan J."/>
            <person name="Park H.-J."/>
            <person name="Ramirez L."/>
            <person name="Alfaro M."/>
            <person name="Sun H."/>
            <person name="Tritt A."/>
            <person name="Yoshinaga Y."/>
            <person name="Zwiers L.-H."/>
            <person name="Turgeon B."/>
            <person name="Goodwin S."/>
            <person name="Spatafora J."/>
            <person name="Crous P."/>
            <person name="Grigoriev I."/>
        </authorList>
    </citation>
    <scope>NUCLEOTIDE SEQUENCE</scope>
    <source>
        <strain evidence="2">CBS 262.69</strain>
    </source>
</reference>
<keyword evidence="3" id="KW-1185">Reference proteome</keyword>
<feature type="compositionally biased region" description="Pro residues" evidence="1">
    <location>
        <begin position="164"/>
        <end position="176"/>
    </location>
</feature>
<gene>
    <name evidence="2" type="ORF">EJ06DRAFT_285260</name>
</gene>
<evidence type="ECO:0000256" key="1">
    <source>
        <dbReference type="SAM" id="MobiDB-lite"/>
    </source>
</evidence>
<sequence length="208" mass="22630">MRGRTTTRLNRCSFHVGQAPPSGQHPGPIIEPLQQSGTGHLWRWLESQFTQHPSGREIKHIANRPRSWPVGSGASDQEPEAGERTFGASQMLPRAPGSCWGRVRKSLVLQGASELGRASGSALPPTRASIIDRAESRAACRWAMSTWSPTKRDIHRSFVEAPPRQTPCPSFKPSPNKPAAWKGPPAVARSWAASHRDGAKEAKLARAG</sequence>
<dbReference type="AlphaFoldDB" id="A0A6G1I609"/>
<feature type="region of interest" description="Disordered" evidence="1">
    <location>
        <begin position="161"/>
        <end position="208"/>
    </location>
</feature>
<evidence type="ECO:0000313" key="3">
    <source>
        <dbReference type="Proteomes" id="UP000799640"/>
    </source>
</evidence>